<dbReference type="InterPro" id="IPR036388">
    <property type="entry name" value="WH-like_DNA-bd_sf"/>
</dbReference>
<feature type="domain" description="Nuclease-associated modular DNA-binding 1" evidence="1">
    <location>
        <begin position="72"/>
        <end position="105"/>
    </location>
</feature>
<name>A0A481ZCV2_9VIRU</name>
<gene>
    <name evidence="2" type="ORF">LCPAC406_00580</name>
</gene>
<proteinExistence type="predicted"/>
<dbReference type="SMART" id="SM00497">
    <property type="entry name" value="IENR1"/>
    <property type="match status" value="3"/>
</dbReference>
<dbReference type="InterPro" id="IPR003647">
    <property type="entry name" value="Intron_nuc_1_rpt"/>
</dbReference>
<reference evidence="2" key="1">
    <citation type="journal article" date="2019" name="MBio">
        <title>Virus Genomes from Deep Sea Sediments Expand the Ocean Megavirome and Support Independent Origins of Viral Gigantism.</title>
        <authorList>
            <person name="Backstrom D."/>
            <person name="Yutin N."/>
            <person name="Jorgensen S.L."/>
            <person name="Dharamshi J."/>
            <person name="Homa F."/>
            <person name="Zaremba-Niedwiedzka K."/>
            <person name="Spang A."/>
            <person name="Wolf Y.I."/>
            <person name="Koonin E.V."/>
            <person name="Ettema T.J."/>
        </authorList>
    </citation>
    <scope>NUCLEOTIDE SEQUENCE</scope>
</reference>
<accession>A0A481ZCV2</accession>
<dbReference type="EMBL" id="MK500604">
    <property type="protein sequence ID" value="QBK93744.1"/>
    <property type="molecule type" value="Genomic_DNA"/>
</dbReference>
<dbReference type="InterPro" id="IPR010896">
    <property type="entry name" value="NUMOD1"/>
</dbReference>
<organism evidence="2">
    <name type="scientific">Pithovirus LCPAC406</name>
    <dbReference type="NCBI Taxonomy" id="2506599"/>
    <lineage>
        <taxon>Viruses</taxon>
        <taxon>Pithoviruses</taxon>
    </lineage>
</organism>
<protein>
    <submittedName>
        <fullName evidence="2">NUMOD1 domain protein</fullName>
    </submittedName>
</protein>
<dbReference type="SUPFAM" id="SSF64496">
    <property type="entry name" value="DNA-binding domain of intron-encoded endonucleases"/>
    <property type="match status" value="1"/>
</dbReference>
<sequence>MVISVPVKQFAIDGQFIKYYTSMSEAYKNTGVRVTSIVGACIGNIIYSTGGFRWSYADKNRIMKVTVRQKCTPVNQLDIHGNTIRTFSSIIEAATELSIGRRVISDVCKGKRKSVKGCYFKYVYAEDIDRKHVTPKQLNQLSLKGEFINRFNSVTEAAKILSIKKGNISRSCRLLCPCSGFRFEYR</sequence>
<evidence type="ECO:0000313" key="2">
    <source>
        <dbReference type="EMBL" id="QBK93744.1"/>
    </source>
</evidence>
<evidence type="ECO:0000259" key="1">
    <source>
        <dbReference type="Pfam" id="PF07453"/>
    </source>
</evidence>
<feature type="domain" description="Nuclease-associated modular DNA-binding 1" evidence="1">
    <location>
        <begin position="140"/>
        <end position="170"/>
    </location>
</feature>
<dbReference type="Gene3D" id="1.10.10.10">
    <property type="entry name" value="Winged helix-like DNA-binding domain superfamily/Winged helix DNA-binding domain"/>
    <property type="match status" value="3"/>
</dbReference>
<dbReference type="Pfam" id="PF07453">
    <property type="entry name" value="NUMOD1"/>
    <property type="match status" value="2"/>
</dbReference>